<evidence type="ECO:0000313" key="9">
    <source>
        <dbReference type="Proteomes" id="UP001056539"/>
    </source>
</evidence>
<dbReference type="Gene3D" id="1.10.1740.10">
    <property type="match status" value="1"/>
</dbReference>
<evidence type="ECO:0000256" key="5">
    <source>
        <dbReference type="ARBA" id="ARBA00023163"/>
    </source>
</evidence>
<keyword evidence="3" id="KW-0731">Sigma factor</keyword>
<evidence type="ECO:0000313" key="8">
    <source>
        <dbReference type="EMBL" id="URA11024.1"/>
    </source>
</evidence>
<proteinExistence type="inferred from homology"/>
<dbReference type="Proteomes" id="UP001056539">
    <property type="component" value="Chromosome"/>
</dbReference>
<accession>A0AAX3BFA7</accession>
<dbReference type="InterPro" id="IPR039425">
    <property type="entry name" value="RNA_pol_sigma-70-like"/>
</dbReference>
<keyword evidence="5" id="KW-0804">Transcription</keyword>
<dbReference type="InterPro" id="IPR014284">
    <property type="entry name" value="RNA_pol_sigma-70_dom"/>
</dbReference>
<dbReference type="InterPro" id="IPR036388">
    <property type="entry name" value="WH-like_DNA-bd_sf"/>
</dbReference>
<keyword evidence="9" id="KW-1185">Reference proteome</keyword>
<keyword evidence="4" id="KW-0238">DNA-binding</keyword>
<evidence type="ECO:0000259" key="6">
    <source>
        <dbReference type="Pfam" id="PF04542"/>
    </source>
</evidence>
<reference evidence="8" key="2">
    <citation type="submission" date="2022-06" db="EMBL/GenBank/DDBJ databases">
        <title>Thermospira aquatica gen. nov., sp. nov.</title>
        <authorList>
            <person name="Ben Ali Gam Z."/>
            <person name="Labat M."/>
        </authorList>
    </citation>
    <scope>NUCLEOTIDE SEQUENCE</scope>
    <source>
        <strain evidence="8">F1F22</strain>
    </source>
</reference>
<gene>
    <name evidence="8" type="ORF">KDW03_04265</name>
</gene>
<protein>
    <submittedName>
        <fullName evidence="8">RNA polymerase sigma factor</fullName>
    </submittedName>
</protein>
<dbReference type="InterPro" id="IPR007627">
    <property type="entry name" value="RNA_pol_sigma70_r2"/>
</dbReference>
<dbReference type="InterPro" id="IPR013249">
    <property type="entry name" value="RNA_pol_sigma70_r4_t2"/>
</dbReference>
<dbReference type="Gene3D" id="1.10.10.10">
    <property type="entry name" value="Winged helix-like DNA-binding domain superfamily/Winged helix DNA-binding domain"/>
    <property type="match status" value="1"/>
</dbReference>
<dbReference type="GO" id="GO:0006352">
    <property type="term" value="P:DNA-templated transcription initiation"/>
    <property type="evidence" value="ECO:0007669"/>
    <property type="project" value="InterPro"/>
</dbReference>
<dbReference type="Pfam" id="PF04542">
    <property type="entry name" value="Sigma70_r2"/>
    <property type="match status" value="1"/>
</dbReference>
<dbReference type="SUPFAM" id="SSF88946">
    <property type="entry name" value="Sigma2 domain of RNA polymerase sigma factors"/>
    <property type="match status" value="1"/>
</dbReference>
<dbReference type="RefSeq" id="WP_271436155.1">
    <property type="nucleotide sequence ID" value="NZ_CP073355.1"/>
</dbReference>
<reference evidence="8" key="1">
    <citation type="submission" date="2021-04" db="EMBL/GenBank/DDBJ databases">
        <authorList>
            <person name="Postec A."/>
        </authorList>
    </citation>
    <scope>NUCLEOTIDE SEQUENCE</scope>
    <source>
        <strain evidence="8">F1F22</strain>
    </source>
</reference>
<dbReference type="InterPro" id="IPR013324">
    <property type="entry name" value="RNA_pol_sigma_r3/r4-like"/>
</dbReference>
<dbReference type="KEGG" id="taqu:KDW03_04265"/>
<evidence type="ECO:0000259" key="7">
    <source>
        <dbReference type="Pfam" id="PF08281"/>
    </source>
</evidence>
<dbReference type="EMBL" id="CP073355">
    <property type="protein sequence ID" value="URA11024.1"/>
    <property type="molecule type" value="Genomic_DNA"/>
</dbReference>
<evidence type="ECO:0000256" key="3">
    <source>
        <dbReference type="ARBA" id="ARBA00023082"/>
    </source>
</evidence>
<sequence>MRKLNKDKKSRVETLSDESLMEGLQQTAKDGETFAPEALPYLEALYTRYYSQVVRLVRYYGLSGDEADDIAQEVFIRLYYRCKSYDSSRPFKAWFFRLVYNLTINYLKKNSRESFLSFDDARKETEMIDEKTENSFEKFQFWHTFQGILYEMPEKLRTVLLWHGAEGMSFDEIAKILNITSRQVRNRYDQALEWVRERLGRDTDEEI</sequence>
<dbReference type="SUPFAM" id="SSF88659">
    <property type="entry name" value="Sigma3 and sigma4 domains of RNA polymerase sigma factors"/>
    <property type="match status" value="1"/>
</dbReference>
<dbReference type="PANTHER" id="PTHR43133">
    <property type="entry name" value="RNA POLYMERASE ECF-TYPE SIGMA FACTO"/>
    <property type="match status" value="1"/>
</dbReference>
<evidence type="ECO:0000256" key="2">
    <source>
        <dbReference type="ARBA" id="ARBA00023015"/>
    </source>
</evidence>
<dbReference type="GO" id="GO:0003677">
    <property type="term" value="F:DNA binding"/>
    <property type="evidence" value="ECO:0007669"/>
    <property type="project" value="UniProtKB-KW"/>
</dbReference>
<comment type="similarity">
    <text evidence="1">Belongs to the sigma-70 factor family. ECF subfamily.</text>
</comment>
<feature type="domain" description="RNA polymerase sigma factor 70 region 4 type 2" evidence="7">
    <location>
        <begin position="150"/>
        <end position="193"/>
    </location>
</feature>
<organism evidence="8 9">
    <name type="scientific">Thermospira aquatica</name>
    <dbReference type="NCBI Taxonomy" id="2828656"/>
    <lineage>
        <taxon>Bacteria</taxon>
        <taxon>Pseudomonadati</taxon>
        <taxon>Spirochaetota</taxon>
        <taxon>Spirochaetia</taxon>
        <taxon>Brevinematales</taxon>
        <taxon>Thermospiraceae</taxon>
        <taxon>Thermospira</taxon>
    </lineage>
</organism>
<evidence type="ECO:0000256" key="1">
    <source>
        <dbReference type="ARBA" id="ARBA00010641"/>
    </source>
</evidence>
<feature type="domain" description="RNA polymerase sigma-70 region 2" evidence="6">
    <location>
        <begin position="45"/>
        <end position="112"/>
    </location>
</feature>
<dbReference type="GO" id="GO:0016987">
    <property type="term" value="F:sigma factor activity"/>
    <property type="evidence" value="ECO:0007669"/>
    <property type="project" value="UniProtKB-KW"/>
</dbReference>
<evidence type="ECO:0000256" key="4">
    <source>
        <dbReference type="ARBA" id="ARBA00023125"/>
    </source>
</evidence>
<name>A0AAX3BFA7_9SPIR</name>
<keyword evidence="2" id="KW-0805">Transcription regulation</keyword>
<dbReference type="AlphaFoldDB" id="A0AAX3BFA7"/>
<dbReference type="PANTHER" id="PTHR43133:SF8">
    <property type="entry name" value="RNA POLYMERASE SIGMA FACTOR HI_1459-RELATED"/>
    <property type="match status" value="1"/>
</dbReference>
<dbReference type="InterPro" id="IPR013325">
    <property type="entry name" value="RNA_pol_sigma_r2"/>
</dbReference>
<dbReference type="NCBIfam" id="TIGR02937">
    <property type="entry name" value="sigma70-ECF"/>
    <property type="match status" value="1"/>
</dbReference>
<dbReference type="Pfam" id="PF08281">
    <property type="entry name" value="Sigma70_r4_2"/>
    <property type="match status" value="1"/>
</dbReference>